<evidence type="ECO:0000256" key="3">
    <source>
        <dbReference type="PROSITE-ProRule" id="PRU01248"/>
    </source>
</evidence>
<feature type="domain" description="Core-binding (CB)" evidence="5">
    <location>
        <begin position="1"/>
        <end position="86"/>
    </location>
</feature>
<evidence type="ECO:0000259" key="5">
    <source>
        <dbReference type="PROSITE" id="PS51900"/>
    </source>
</evidence>
<dbReference type="SUPFAM" id="SSF56349">
    <property type="entry name" value="DNA breaking-rejoining enzymes"/>
    <property type="match status" value="1"/>
</dbReference>
<dbReference type="KEGG" id="apal:BN85407550"/>
<dbReference type="InterPro" id="IPR050090">
    <property type="entry name" value="Tyrosine_recombinase_XerCD"/>
</dbReference>
<dbReference type="PANTHER" id="PTHR30349:SF81">
    <property type="entry name" value="TYROSINE RECOMBINASE XERC"/>
    <property type="match status" value="1"/>
</dbReference>
<dbReference type="RefSeq" id="WP_026659022.1">
    <property type="nucleotide sequence ID" value="NC_022538.1"/>
</dbReference>
<keyword evidence="2" id="KW-0233">DNA recombination</keyword>
<name>U4KKV2_ALTPJ</name>
<dbReference type="InterPro" id="IPR044068">
    <property type="entry name" value="CB"/>
</dbReference>
<gene>
    <name evidence="6" type="ORF">BN85407550</name>
</gene>
<dbReference type="GO" id="GO:0006310">
    <property type="term" value="P:DNA recombination"/>
    <property type="evidence" value="ECO:0007669"/>
    <property type="project" value="UniProtKB-KW"/>
</dbReference>
<dbReference type="OrthoDB" id="9801717at2"/>
<evidence type="ECO:0000259" key="4">
    <source>
        <dbReference type="PROSITE" id="PS51898"/>
    </source>
</evidence>
<accession>U4KKV2</accession>
<dbReference type="Pfam" id="PF00589">
    <property type="entry name" value="Phage_integrase"/>
    <property type="match status" value="1"/>
</dbReference>
<dbReference type="STRING" id="1318466.BN85407550"/>
<dbReference type="PANTHER" id="PTHR30349">
    <property type="entry name" value="PHAGE INTEGRASE-RELATED"/>
    <property type="match status" value="1"/>
</dbReference>
<dbReference type="InterPro" id="IPR002104">
    <property type="entry name" value="Integrase_catalytic"/>
</dbReference>
<evidence type="ECO:0000256" key="2">
    <source>
        <dbReference type="ARBA" id="ARBA00023172"/>
    </source>
</evidence>
<keyword evidence="7" id="KW-1185">Reference proteome</keyword>
<dbReference type="PROSITE" id="PS51900">
    <property type="entry name" value="CB"/>
    <property type="match status" value="1"/>
</dbReference>
<dbReference type="AlphaFoldDB" id="U4KKV2"/>
<evidence type="ECO:0000313" key="6">
    <source>
        <dbReference type="EMBL" id="CCV64332.1"/>
    </source>
</evidence>
<dbReference type="CDD" id="cd00397">
    <property type="entry name" value="DNA_BRE_C"/>
    <property type="match status" value="1"/>
</dbReference>
<dbReference type="Gene3D" id="1.10.443.10">
    <property type="entry name" value="Intergrase catalytic core"/>
    <property type="match status" value="1"/>
</dbReference>
<dbReference type="InterPro" id="IPR013762">
    <property type="entry name" value="Integrase-like_cat_sf"/>
</dbReference>
<dbReference type="GO" id="GO:0015074">
    <property type="term" value="P:DNA integration"/>
    <property type="evidence" value="ECO:0007669"/>
    <property type="project" value="InterPro"/>
</dbReference>
<organism evidence="6 7">
    <name type="scientific">Alteracholeplasma palmae (strain ATCC 49389 / J233)</name>
    <name type="common">Acholeplasma palmae</name>
    <dbReference type="NCBI Taxonomy" id="1318466"/>
    <lineage>
        <taxon>Bacteria</taxon>
        <taxon>Bacillati</taxon>
        <taxon>Mycoplasmatota</taxon>
        <taxon>Mollicutes</taxon>
        <taxon>Acholeplasmatales</taxon>
        <taxon>Acholeplasmataceae</taxon>
        <taxon>Acholeplasma</taxon>
    </lineage>
</organism>
<sequence>MTIEELITRYINETKNRKRSDTLINEPSAFRPILKCLKALNIEDANDLRYEDGERVIEWLKNNTRSKNTTINKRIGYIKTALRHSKLMSNTFLLVPKLPNDTEPFVPMQHEVLKAAIKLSEIEVNKNSWVYNAIFILLYDTGCRINELLNIQKHNVLIDVNTIVLETQTTKGRQQRYVYFTSVNVDLIKKLIRSTPGTYIFWNYIKNRKMSRDDFKNYTRKMKEKLNVDRFHAHQIRKKFATDMVVDGANLKTVQTILGHKDYKTTENYVKYDAIIARKEYEKIMNKKKSR</sequence>
<dbReference type="InterPro" id="IPR011010">
    <property type="entry name" value="DNA_brk_join_enz"/>
</dbReference>
<evidence type="ECO:0000256" key="1">
    <source>
        <dbReference type="ARBA" id="ARBA00023125"/>
    </source>
</evidence>
<evidence type="ECO:0000313" key="7">
    <source>
        <dbReference type="Proteomes" id="UP000032740"/>
    </source>
</evidence>
<dbReference type="PROSITE" id="PS51898">
    <property type="entry name" value="TYR_RECOMBINASE"/>
    <property type="match status" value="1"/>
</dbReference>
<dbReference type="HOGENOM" id="CLU_027562_9_5_14"/>
<feature type="domain" description="Tyr recombinase" evidence="4">
    <location>
        <begin position="97"/>
        <end position="282"/>
    </location>
</feature>
<reference evidence="6 7" key="1">
    <citation type="journal article" date="2013" name="J. Mol. Microbiol. Biotechnol.">
        <title>Analysis of the Complete Genomes of Acholeplasma brassicae , A. palmae and A. laidlawii and Their Comparison to the Obligate Parasites from ' Candidatus Phytoplasma'.</title>
        <authorList>
            <person name="Kube M."/>
            <person name="Siewert C."/>
            <person name="Migdoll A.M."/>
            <person name="Duduk B."/>
            <person name="Holz S."/>
            <person name="Rabus R."/>
            <person name="Seemuller E."/>
            <person name="Mitrovic J."/>
            <person name="Muller I."/>
            <person name="Buttner C."/>
            <person name="Reinhardt R."/>
        </authorList>
    </citation>
    <scope>NUCLEOTIDE SEQUENCE [LARGE SCALE GENOMIC DNA]</scope>
    <source>
        <strain evidence="6 7">J233</strain>
    </source>
</reference>
<protein>
    <submittedName>
        <fullName evidence="6">Phage integrase integrase</fullName>
    </submittedName>
</protein>
<proteinExistence type="predicted"/>
<keyword evidence="1 3" id="KW-0238">DNA-binding</keyword>
<dbReference type="GO" id="GO:0003677">
    <property type="term" value="F:DNA binding"/>
    <property type="evidence" value="ECO:0007669"/>
    <property type="project" value="UniProtKB-UniRule"/>
</dbReference>
<dbReference type="Proteomes" id="UP000032740">
    <property type="component" value="Chromosome"/>
</dbReference>
<dbReference type="EMBL" id="FO681347">
    <property type="protein sequence ID" value="CCV64332.1"/>
    <property type="molecule type" value="Genomic_DNA"/>
</dbReference>